<gene>
    <name evidence="3" type="ORF">AXF14_01470</name>
</gene>
<reference evidence="4" key="1">
    <citation type="submission" date="2016-02" db="EMBL/GenBank/DDBJ databases">
        <authorList>
            <person name="Holder M.E."/>
            <person name="Ajami N.J."/>
            <person name="Petrosino J.F."/>
        </authorList>
    </citation>
    <scope>NUCLEOTIDE SEQUENCE [LARGE SCALE GENOMIC DNA]</scope>
    <source>
        <strain evidence="4">CCUG 36733</strain>
    </source>
</reference>
<evidence type="ECO:0000256" key="1">
    <source>
        <dbReference type="SAM" id="Phobius"/>
    </source>
</evidence>
<evidence type="ECO:0000259" key="2">
    <source>
        <dbReference type="Pfam" id="PF14258"/>
    </source>
</evidence>
<keyword evidence="1" id="KW-0812">Transmembrane</keyword>
<feature type="domain" description="DUF4350" evidence="2">
    <location>
        <begin position="64"/>
        <end position="234"/>
    </location>
</feature>
<keyword evidence="1" id="KW-0472">Membrane</keyword>
<evidence type="ECO:0000313" key="4">
    <source>
        <dbReference type="Proteomes" id="UP000065220"/>
    </source>
</evidence>
<dbReference type="STRING" id="111015.AXF14_01470"/>
<sequence>MSAPAAPTAIACAAPGADQVLGAPVRERLRRWRPFAIALAVLLVVALLTTWSRPETSSTPLATTNPGDDGAQALTALLRDEGVTVTTVSSVDDAVAASSEGAAVALVNAGSLSAADRERLAGAGGDVVVIGSTYQALTGLTHLTSSGASASSSTPLEARCEDPDAVAAATLLGSRGSVATDGVRGAVGCFPVAVGTYAYATAPLPSGAVLRVIADSAALTNARLATAGNAALGVRALGHHDRVVWLDGDHMEPPSLWDTTSVPPWTPVVLAQLGLVVLALALVRGRRMGPVVVEDLPVAVRATETTRGRGRLYRRAGDRAHAARVLRAGTATRLGRRLGVPAGAATDELVAAVARATGRPEPLVHEVLACDPPTDDRALADLAVQLDRLESEAQRS</sequence>
<dbReference type="Pfam" id="PF14258">
    <property type="entry name" value="DUF4350"/>
    <property type="match status" value="1"/>
</dbReference>
<dbReference type="KEGG" id="ard:AXF14_01470"/>
<feature type="transmembrane region" description="Helical" evidence="1">
    <location>
        <begin position="32"/>
        <end position="51"/>
    </location>
</feature>
<keyword evidence="4" id="KW-1185">Reference proteome</keyword>
<keyword evidence="1" id="KW-1133">Transmembrane helix</keyword>
<organism evidence="3 4">
    <name type="scientific">Actinomyces radicidentis</name>
    <dbReference type="NCBI Taxonomy" id="111015"/>
    <lineage>
        <taxon>Bacteria</taxon>
        <taxon>Bacillati</taxon>
        <taxon>Actinomycetota</taxon>
        <taxon>Actinomycetes</taxon>
        <taxon>Actinomycetales</taxon>
        <taxon>Actinomycetaceae</taxon>
        <taxon>Actinomyces</taxon>
    </lineage>
</organism>
<proteinExistence type="predicted"/>
<evidence type="ECO:0000313" key="3">
    <source>
        <dbReference type="EMBL" id="AMD86510.1"/>
    </source>
</evidence>
<dbReference type="Proteomes" id="UP000065220">
    <property type="component" value="Chromosome"/>
</dbReference>
<protein>
    <recommendedName>
        <fullName evidence="2">DUF4350 domain-containing protein</fullName>
    </recommendedName>
</protein>
<accession>A0A109W226</accession>
<dbReference type="RefSeq" id="WP_067939502.1">
    <property type="nucleotide sequence ID" value="NZ_CP014228.1"/>
</dbReference>
<dbReference type="InterPro" id="IPR025646">
    <property type="entry name" value="DUF4350"/>
</dbReference>
<name>A0A109W226_ACTRD</name>
<dbReference type="EMBL" id="CP014228">
    <property type="protein sequence ID" value="AMD86510.1"/>
    <property type="molecule type" value="Genomic_DNA"/>
</dbReference>
<dbReference type="AlphaFoldDB" id="A0A109W226"/>